<dbReference type="RefSeq" id="WP_369170829.1">
    <property type="nucleotide sequence ID" value="NZ_CP163439.1"/>
</dbReference>
<sequence>MAQHLGPLELVGDRWVIGDPMRKDGLCVALTPEGLEQRRGEQTAPRLAVEWSQFVELKVRAAYRSWHATPGGGFVGAFATGAETGHDGCSLHGILRHPYELWEARYTHHRRRYTGGHVMVLKALFDQLTEAKALERLGDPEWLGSAVAKLSSTTSWYAPKASRLVEATIRSLGT</sequence>
<gene>
    <name evidence="1" type="ORF">AB5J49_24760</name>
</gene>
<name>A0AB39Q1W1_9ACTN</name>
<protein>
    <submittedName>
        <fullName evidence="1">Uncharacterized protein</fullName>
    </submittedName>
</protein>
<accession>A0AB39Q1W1</accession>
<evidence type="ECO:0000313" key="1">
    <source>
        <dbReference type="EMBL" id="XDQ36292.1"/>
    </source>
</evidence>
<proteinExistence type="predicted"/>
<dbReference type="AlphaFoldDB" id="A0AB39Q1W1"/>
<reference evidence="1" key="1">
    <citation type="submission" date="2024-07" db="EMBL/GenBank/DDBJ databases">
        <authorList>
            <person name="Yu S.T."/>
        </authorList>
    </citation>
    <scope>NUCLEOTIDE SEQUENCE</scope>
    <source>
        <strain evidence="1">R28</strain>
    </source>
</reference>
<dbReference type="EMBL" id="CP163439">
    <property type="protein sequence ID" value="XDQ36292.1"/>
    <property type="molecule type" value="Genomic_DNA"/>
</dbReference>
<organism evidence="1">
    <name type="scientific">Streptomyces sp. R28</name>
    <dbReference type="NCBI Taxonomy" id="3238628"/>
    <lineage>
        <taxon>Bacteria</taxon>
        <taxon>Bacillati</taxon>
        <taxon>Actinomycetota</taxon>
        <taxon>Actinomycetes</taxon>
        <taxon>Kitasatosporales</taxon>
        <taxon>Streptomycetaceae</taxon>
        <taxon>Streptomyces</taxon>
    </lineage>
</organism>